<protein>
    <submittedName>
        <fullName evidence="10">Condensin subunit Cnd3</fullName>
    </submittedName>
</protein>
<name>A0A286U6M6_9AGAM</name>
<dbReference type="GO" id="GO:0000793">
    <property type="term" value="C:condensed chromosome"/>
    <property type="evidence" value="ECO:0007669"/>
    <property type="project" value="TreeGrafter"/>
</dbReference>
<dbReference type="AlphaFoldDB" id="A0A286U6M6"/>
<keyword evidence="5" id="KW-0498">Mitosis</keyword>
<comment type="subcellular location">
    <subcellularLocation>
        <location evidence="1">Chromosome</location>
    </subcellularLocation>
</comment>
<evidence type="ECO:0000256" key="7">
    <source>
        <dbReference type="ARBA" id="ARBA00023306"/>
    </source>
</evidence>
<sequence>MAPKPSFELNSLSTIIPSVFDQVQTSAATHKKNCVTLYKLQSASAKVTETVDRGRNNAELRLIGEKTFAEIFMDMLNRVLVVKKGVTAGDKIVKFVASYVKFLGEKASESDEEETPSSRFISRLLKFFLKGFNAKNKDVRSRCLQFVSEIVVNLGELDQDLYSELKAALVERLSDKEHLARAYSVISLSKLAASEDPYDLEDDEPPIVTSLLTSLYVDPAAEVRRAALIHIPFTPSTLPALLTRMRDTDALTRKLVFSSVLPRLPHPRQLTISQREQIAAQGLGDRADSVRVAAARLLGFWVDACEGDLTAFIQLFDVQTPHIACDALKSVFVTRAEVVNEIAFDDDFWSALRPETALLARTFVEYCIEKKDESRLESALPVVTALAFRLQTSYNTYLEAVQAEDSGIEDNDDREEKAFAIEFTLGELLRLAVHLDYSDEIGRRKMFGVIRNMLAHPELPESLIEPGIGVLSVMSPNERDLVRVVVEIINELRDPGFEEEVTVGNETIDGDTTTGTARPSSITVRSRVRREETEMTAEEKEQADLIDLRCLCMCIAVLERAHSSFEDNSTLEGILADLIIPSVKRKELLLRERGLVSLGLCCLIAKNMAVGSFQLFLGQIQSAPESLRLKALQVVFDILLTYDKGLYGPTETVDERVVAFLLQTLNVEESKSVQALICLGLAKLMLFGLVTDERVLTSLVLAYVSPASSDNQELRQCLAYFLPVYCYSSAANQMRMQSIFITAFNMVVQLIDDLEDEQDMISALQFGQQLIDWTDATKVVGASSSDPSPVHVNLAIDILRALYDNNKPADERKALCQLLAKLTLPSKVEQELLYTLYILVANLIELCPFDDPVTDKAFVRFKVKVEKHFASLLLEYDEQACFHDEAYSEVFEFIGVTRPKKRRFEGSAHVPNSRAPESDAESDANVETDTEEPASNTRKHKNTGTTSRKRVNKETAPPPPSDEEERDETPVPSRPKGTKKISEDDRVSASEVEDPSESESETSQEEEKENTPIPQTPPKKERFKRLHTPTKTPSMRSPAPKRQNRGKALVKNGKASKQELEPLNNATNGKAKDEKRGNSKTTSTTTRKPTKGKKPPSYRSPAPEPSEADITADDIEMVSESSDDEEDDSAPSDSSIPTARQRQRASRLS</sequence>
<keyword evidence="7" id="KW-0131">Cell cycle</keyword>
<evidence type="ECO:0000313" key="11">
    <source>
        <dbReference type="Proteomes" id="UP000217199"/>
    </source>
</evidence>
<dbReference type="PANTHER" id="PTHR14418:SF5">
    <property type="entry name" value="CONDENSIN COMPLEX SUBUNIT 3"/>
    <property type="match status" value="1"/>
</dbReference>
<dbReference type="GO" id="GO:0051301">
    <property type="term" value="P:cell division"/>
    <property type="evidence" value="ECO:0007669"/>
    <property type="project" value="UniProtKB-KW"/>
</dbReference>
<dbReference type="GO" id="GO:0000796">
    <property type="term" value="C:condensin complex"/>
    <property type="evidence" value="ECO:0007669"/>
    <property type="project" value="InterPro"/>
</dbReference>
<dbReference type="InterPro" id="IPR025977">
    <property type="entry name" value="Cnd3_C"/>
</dbReference>
<evidence type="ECO:0000256" key="2">
    <source>
        <dbReference type="ARBA" id="ARBA00006533"/>
    </source>
</evidence>
<reference evidence="10 11" key="1">
    <citation type="journal article" date="2017" name="Mol. Ecol.">
        <title>Comparative and population genomic landscape of Phellinus noxius: A hypervariable fungus causing root rot in trees.</title>
        <authorList>
            <person name="Chung C.L."/>
            <person name="Lee T.J."/>
            <person name="Akiba M."/>
            <person name="Lee H.H."/>
            <person name="Kuo T.H."/>
            <person name="Liu D."/>
            <person name="Ke H.M."/>
            <person name="Yokoi T."/>
            <person name="Roa M.B."/>
            <person name="Lu M.J."/>
            <person name="Chang Y.Y."/>
            <person name="Ann P.J."/>
            <person name="Tsai J.N."/>
            <person name="Chen C.Y."/>
            <person name="Tzean S.S."/>
            <person name="Ota Y."/>
            <person name="Hattori T."/>
            <person name="Sahashi N."/>
            <person name="Liou R.F."/>
            <person name="Kikuchi T."/>
            <person name="Tsai I.J."/>
        </authorList>
    </citation>
    <scope>NUCLEOTIDE SEQUENCE [LARGE SCALE GENOMIC DNA]</scope>
    <source>
        <strain evidence="10 11">FFPRI411160</strain>
    </source>
</reference>
<feature type="compositionally biased region" description="Acidic residues" evidence="8">
    <location>
        <begin position="991"/>
        <end position="1008"/>
    </location>
</feature>
<dbReference type="FunCoup" id="A0A286U6M6">
    <property type="interactions" value="259"/>
</dbReference>
<dbReference type="Proteomes" id="UP000217199">
    <property type="component" value="Unassembled WGS sequence"/>
</dbReference>
<feature type="region of interest" description="Disordered" evidence="8">
    <location>
        <begin position="903"/>
        <end position="1149"/>
    </location>
</feature>
<evidence type="ECO:0000256" key="5">
    <source>
        <dbReference type="ARBA" id="ARBA00022776"/>
    </source>
</evidence>
<feature type="compositionally biased region" description="Acidic residues" evidence="8">
    <location>
        <begin position="918"/>
        <end position="932"/>
    </location>
</feature>
<proteinExistence type="inferred from homology"/>
<dbReference type="STRING" id="2282107.A0A286U6M6"/>
<evidence type="ECO:0000256" key="4">
    <source>
        <dbReference type="ARBA" id="ARBA00022618"/>
    </source>
</evidence>
<evidence type="ECO:0000256" key="6">
    <source>
        <dbReference type="ARBA" id="ARBA00023067"/>
    </source>
</evidence>
<keyword evidence="3" id="KW-0158">Chromosome</keyword>
<dbReference type="EMBL" id="NBII01000010">
    <property type="protein sequence ID" value="PAV15179.1"/>
    <property type="molecule type" value="Genomic_DNA"/>
</dbReference>
<dbReference type="OrthoDB" id="27187at2759"/>
<dbReference type="Gene3D" id="1.25.10.10">
    <property type="entry name" value="Leucine-rich Repeat Variant"/>
    <property type="match status" value="1"/>
</dbReference>
<dbReference type="Pfam" id="PF12719">
    <property type="entry name" value="Cnd3"/>
    <property type="match status" value="1"/>
</dbReference>
<dbReference type="SUPFAM" id="SSF48371">
    <property type="entry name" value="ARM repeat"/>
    <property type="match status" value="1"/>
</dbReference>
<dbReference type="InterPro" id="IPR027165">
    <property type="entry name" value="CND3"/>
</dbReference>
<dbReference type="InterPro" id="IPR011989">
    <property type="entry name" value="ARM-like"/>
</dbReference>
<feature type="compositionally biased region" description="Acidic residues" evidence="8">
    <location>
        <begin position="1106"/>
        <end position="1130"/>
    </location>
</feature>
<dbReference type="PANTHER" id="PTHR14418">
    <property type="entry name" value="CONDENSIN COMPLEX SUBUNIT 3-RELATED"/>
    <property type="match status" value="1"/>
</dbReference>
<gene>
    <name evidence="10" type="ORF">PNOK_0894000</name>
</gene>
<evidence type="ECO:0000259" key="9">
    <source>
        <dbReference type="Pfam" id="PF12719"/>
    </source>
</evidence>
<evidence type="ECO:0000256" key="8">
    <source>
        <dbReference type="SAM" id="MobiDB-lite"/>
    </source>
</evidence>
<dbReference type="InParanoid" id="A0A286U6M6"/>
<organism evidence="10 11">
    <name type="scientific">Pyrrhoderma noxium</name>
    <dbReference type="NCBI Taxonomy" id="2282107"/>
    <lineage>
        <taxon>Eukaryota</taxon>
        <taxon>Fungi</taxon>
        <taxon>Dikarya</taxon>
        <taxon>Basidiomycota</taxon>
        <taxon>Agaricomycotina</taxon>
        <taxon>Agaricomycetes</taxon>
        <taxon>Hymenochaetales</taxon>
        <taxon>Hymenochaetaceae</taxon>
        <taxon>Pyrrhoderma</taxon>
    </lineage>
</organism>
<keyword evidence="4" id="KW-0132">Cell division</keyword>
<comment type="caution">
    <text evidence="10">The sequence shown here is derived from an EMBL/GenBank/DDBJ whole genome shotgun (WGS) entry which is preliminary data.</text>
</comment>
<evidence type="ECO:0000256" key="1">
    <source>
        <dbReference type="ARBA" id="ARBA00004286"/>
    </source>
</evidence>
<dbReference type="GO" id="GO:0007076">
    <property type="term" value="P:mitotic chromosome condensation"/>
    <property type="evidence" value="ECO:0007669"/>
    <property type="project" value="InterPro"/>
</dbReference>
<keyword evidence="11" id="KW-1185">Reference proteome</keyword>
<comment type="similarity">
    <text evidence="2">Belongs to the CND3 (condensin subunit 3) family.</text>
</comment>
<feature type="compositionally biased region" description="Basic residues" evidence="8">
    <location>
        <begin position="937"/>
        <end position="951"/>
    </location>
</feature>
<evidence type="ECO:0000256" key="3">
    <source>
        <dbReference type="ARBA" id="ARBA00022454"/>
    </source>
</evidence>
<dbReference type="InterPro" id="IPR016024">
    <property type="entry name" value="ARM-type_fold"/>
</dbReference>
<accession>A0A286U6M6</accession>
<keyword evidence="6" id="KW-0226">DNA condensation</keyword>
<feature type="domain" description="Nuclear condensin complex subunit 3 C-terminal" evidence="9">
    <location>
        <begin position="549"/>
        <end position="824"/>
    </location>
</feature>
<evidence type="ECO:0000313" key="10">
    <source>
        <dbReference type="EMBL" id="PAV15179.1"/>
    </source>
</evidence>